<evidence type="ECO:0000256" key="1">
    <source>
        <dbReference type="ARBA" id="ARBA00004651"/>
    </source>
</evidence>
<dbReference type="InterPro" id="IPR044860">
    <property type="entry name" value="Methusela_ecto_dom_1"/>
</dbReference>
<keyword evidence="12" id="KW-0807">Transducer</keyword>
<keyword evidence="3" id="KW-1003">Cell membrane</keyword>
<dbReference type="PANTHER" id="PTHR47154:SF2">
    <property type="entry name" value="G-PROTEIN COUPLED RECEPTOR MTH-RELATED"/>
    <property type="match status" value="1"/>
</dbReference>
<sequence length="324" mass="36781">MHASSIYGHVLQCYGSLLMLGVIALILSPVNAKEPCDFFDTVNVTGDRRLTDGSYVHENVTIPAAQVAQYSYIYKYRGEKIEVEPHLRGCICHLKPCLNVCNGWGNMKLNRSESSLNITFLDGSTSLVDVAEQFVLQEQRICKEMYLLLPEDNFSWLLNEKAVLWEEVQNINRTKADFCVTQFEWPKASGQYSIQPAVCIETSEFVVKTQINGIVMWLSIPFMLLTIAVYLIIPELRKCNGKLLACWLSSLSIAYSIHPTLAFGIHTQYSIGCKLAGYSIYYFIMAAFLWHNAMSFDTWRTVRNITGLTIIHFVRSGASRLDRE</sequence>
<feature type="transmembrane region" description="Helical" evidence="13">
    <location>
        <begin position="275"/>
        <end position="293"/>
    </location>
</feature>
<dbReference type="AlphaFoldDB" id="A0A6J2TKV4"/>
<evidence type="ECO:0000256" key="7">
    <source>
        <dbReference type="ARBA" id="ARBA00023040"/>
    </source>
</evidence>
<dbReference type="Pfam" id="PF06652">
    <property type="entry name" value="Methuselah_N"/>
    <property type="match status" value="1"/>
</dbReference>
<dbReference type="Gene3D" id="2.170.180.11">
    <property type="entry name" value="Methuselah ectodomain, domain 2"/>
    <property type="match status" value="1"/>
</dbReference>
<dbReference type="GO" id="GO:0008528">
    <property type="term" value="F:G protein-coupled peptide receptor activity"/>
    <property type="evidence" value="ECO:0007669"/>
    <property type="project" value="TreeGrafter"/>
</dbReference>
<evidence type="ECO:0000256" key="2">
    <source>
        <dbReference type="ARBA" id="ARBA00008979"/>
    </source>
</evidence>
<evidence type="ECO:0000256" key="3">
    <source>
        <dbReference type="ARBA" id="ARBA00022475"/>
    </source>
</evidence>
<keyword evidence="11" id="KW-0325">Glycoprotein</keyword>
<dbReference type="InterPro" id="IPR036272">
    <property type="entry name" value="Methuselah_N_sf"/>
</dbReference>
<dbReference type="InterPro" id="IPR010596">
    <property type="entry name" value="Methuselah_N_dom"/>
</dbReference>
<feature type="chain" id="PRO_5026809834" evidence="14">
    <location>
        <begin position="33"/>
        <end position="324"/>
    </location>
</feature>
<evidence type="ECO:0000256" key="8">
    <source>
        <dbReference type="ARBA" id="ARBA00023136"/>
    </source>
</evidence>
<evidence type="ECO:0000256" key="13">
    <source>
        <dbReference type="SAM" id="Phobius"/>
    </source>
</evidence>
<evidence type="ECO:0000256" key="14">
    <source>
        <dbReference type="SAM" id="SignalP"/>
    </source>
</evidence>
<comment type="similarity">
    <text evidence="2">Belongs to the G-protein coupled receptor 2 family. Mth subfamily.</text>
</comment>
<dbReference type="Gene3D" id="2.30.160.11">
    <property type="match status" value="1"/>
</dbReference>
<keyword evidence="7" id="KW-0297">G-protein coupled receptor</keyword>
<evidence type="ECO:0000256" key="12">
    <source>
        <dbReference type="ARBA" id="ARBA00023224"/>
    </source>
</evidence>
<keyword evidence="5 14" id="KW-0732">Signal</keyword>
<accession>A0A6J2TKV4</accession>
<evidence type="ECO:0000256" key="5">
    <source>
        <dbReference type="ARBA" id="ARBA00022729"/>
    </source>
</evidence>
<feature type="domain" description="Methuselah N-terminal" evidence="15">
    <location>
        <begin position="36"/>
        <end position="199"/>
    </location>
</feature>
<evidence type="ECO:0000256" key="11">
    <source>
        <dbReference type="ARBA" id="ARBA00023180"/>
    </source>
</evidence>
<dbReference type="RefSeq" id="XP_030375647.1">
    <property type="nucleotide sequence ID" value="XM_030519787.1"/>
</dbReference>
<feature type="signal peptide" evidence="14">
    <location>
        <begin position="1"/>
        <end position="32"/>
    </location>
</feature>
<dbReference type="InterPro" id="IPR051384">
    <property type="entry name" value="Mth_GPCR"/>
</dbReference>
<comment type="subcellular location">
    <subcellularLocation>
        <location evidence="1">Cell membrane</location>
        <topology evidence="1">Multi-pass membrane protein</topology>
    </subcellularLocation>
</comment>
<keyword evidence="10" id="KW-0675">Receptor</keyword>
<feature type="transmembrane region" description="Helical" evidence="13">
    <location>
        <begin position="245"/>
        <end position="269"/>
    </location>
</feature>
<evidence type="ECO:0000256" key="4">
    <source>
        <dbReference type="ARBA" id="ARBA00022692"/>
    </source>
</evidence>
<evidence type="ECO:0000313" key="17">
    <source>
        <dbReference type="RefSeq" id="XP_030375647.1"/>
    </source>
</evidence>
<dbReference type="InterPro" id="IPR023311">
    <property type="entry name" value="Methusela_ecto_dom_2"/>
</dbReference>
<keyword evidence="8 13" id="KW-0472">Membrane</keyword>
<evidence type="ECO:0000256" key="6">
    <source>
        <dbReference type="ARBA" id="ARBA00022989"/>
    </source>
</evidence>
<dbReference type="OrthoDB" id="6134459at2759"/>
<dbReference type="SUPFAM" id="SSF63877">
    <property type="entry name" value="Methuselah ectodomain"/>
    <property type="match status" value="1"/>
</dbReference>
<name>A0A6J2TKV4_DROLE</name>
<dbReference type="PANTHER" id="PTHR47154">
    <property type="entry name" value="G-PROTEIN COUPLED RECEPTOR MTH-RELATED"/>
    <property type="match status" value="1"/>
</dbReference>
<feature type="transmembrane region" description="Helical" evidence="13">
    <location>
        <begin position="214"/>
        <end position="233"/>
    </location>
</feature>
<dbReference type="Gene3D" id="1.20.1070.10">
    <property type="entry name" value="Rhodopsin 7-helix transmembrane proteins"/>
    <property type="match status" value="1"/>
</dbReference>
<dbReference type="GO" id="GO:0005886">
    <property type="term" value="C:plasma membrane"/>
    <property type="evidence" value="ECO:0007669"/>
    <property type="project" value="UniProtKB-SubCell"/>
</dbReference>
<keyword evidence="4 13" id="KW-0812">Transmembrane</keyword>
<keyword evidence="16" id="KW-1185">Reference proteome</keyword>
<reference evidence="17" key="1">
    <citation type="submission" date="2025-08" db="UniProtKB">
        <authorList>
            <consortium name="RefSeq"/>
        </authorList>
    </citation>
    <scope>IDENTIFICATION</scope>
    <source>
        <strain evidence="17">11010-0011.00</strain>
        <tissue evidence="17">Whole body</tissue>
    </source>
</reference>
<evidence type="ECO:0000313" key="16">
    <source>
        <dbReference type="Proteomes" id="UP000504634"/>
    </source>
</evidence>
<keyword evidence="9" id="KW-1015">Disulfide bond</keyword>
<dbReference type="GeneID" id="115624936"/>
<proteinExistence type="inferred from homology"/>
<protein>
    <submittedName>
        <fullName evidence="17">Probable G-protein coupled receptor Mth-like 10</fullName>
    </submittedName>
</protein>
<evidence type="ECO:0000256" key="9">
    <source>
        <dbReference type="ARBA" id="ARBA00023157"/>
    </source>
</evidence>
<dbReference type="Proteomes" id="UP000504634">
    <property type="component" value="Unplaced"/>
</dbReference>
<keyword evidence="6 13" id="KW-1133">Transmembrane helix</keyword>
<evidence type="ECO:0000259" key="15">
    <source>
        <dbReference type="Pfam" id="PF06652"/>
    </source>
</evidence>
<gene>
    <name evidence="17" type="primary">LOC115624936</name>
</gene>
<evidence type="ECO:0000256" key="10">
    <source>
        <dbReference type="ARBA" id="ARBA00023170"/>
    </source>
</evidence>
<organism evidence="16 17">
    <name type="scientific">Drosophila lebanonensis</name>
    <name type="common">Fruit fly</name>
    <name type="synonym">Scaptodrosophila lebanonensis</name>
    <dbReference type="NCBI Taxonomy" id="7225"/>
    <lineage>
        <taxon>Eukaryota</taxon>
        <taxon>Metazoa</taxon>
        <taxon>Ecdysozoa</taxon>
        <taxon>Arthropoda</taxon>
        <taxon>Hexapoda</taxon>
        <taxon>Insecta</taxon>
        <taxon>Pterygota</taxon>
        <taxon>Neoptera</taxon>
        <taxon>Endopterygota</taxon>
        <taxon>Diptera</taxon>
        <taxon>Brachycera</taxon>
        <taxon>Muscomorpha</taxon>
        <taxon>Ephydroidea</taxon>
        <taxon>Drosophilidae</taxon>
        <taxon>Scaptodrosophila</taxon>
    </lineage>
</organism>